<reference evidence="2 3" key="1">
    <citation type="submission" date="2015-09" db="EMBL/GenBank/DDBJ databases">
        <title>Sorangium comparison.</title>
        <authorList>
            <person name="Zaburannyi N."/>
            <person name="Bunk B."/>
            <person name="Overmann J."/>
            <person name="Mueller R."/>
        </authorList>
    </citation>
    <scope>NUCLEOTIDE SEQUENCE [LARGE SCALE GENOMIC DNA]</scope>
    <source>
        <strain evidence="2 3">So ceGT47</strain>
    </source>
</reference>
<sequence>MHPELARRLGNIAVAVSEHALEVLPLDPLERRQVPLAARGRRSRAALSGAARPRGGPTACARSRRGSARPARRSCGRGASPPRSPRGRGRPARRGPRGSRAVDRARGRCRPSAPSAWMRDDSSARRRSARRRRGLSGRVRASGVNARGAARGTHHASNATEDGGASMRGGRDAGRPLTSRVSALTRPRVDFSGSAPFHTAGRSERGKPFGSTSAMRVIRTLRSRDPARERSRQSSKREREQMSVLVKRPGRRDLSQPDDEQACMRPDSRWPFGN</sequence>
<evidence type="ECO:0000313" key="3">
    <source>
        <dbReference type="Proteomes" id="UP000295781"/>
    </source>
</evidence>
<protein>
    <submittedName>
        <fullName evidence="2">Uncharacterized protein</fullName>
    </submittedName>
</protein>
<accession>A0A4P2QAJ3</accession>
<feature type="compositionally biased region" description="Low complexity" evidence="1">
    <location>
        <begin position="45"/>
        <end position="61"/>
    </location>
</feature>
<feature type="compositionally biased region" description="Basic residues" evidence="1">
    <location>
        <begin position="125"/>
        <end position="135"/>
    </location>
</feature>
<organism evidence="2 3">
    <name type="scientific">Sorangium cellulosum</name>
    <name type="common">Polyangium cellulosum</name>
    <dbReference type="NCBI Taxonomy" id="56"/>
    <lineage>
        <taxon>Bacteria</taxon>
        <taxon>Pseudomonadati</taxon>
        <taxon>Myxococcota</taxon>
        <taxon>Polyangia</taxon>
        <taxon>Polyangiales</taxon>
        <taxon>Polyangiaceae</taxon>
        <taxon>Sorangium</taxon>
    </lineage>
</organism>
<dbReference type="AlphaFoldDB" id="A0A4P2QAJ3"/>
<evidence type="ECO:0000256" key="1">
    <source>
        <dbReference type="SAM" id="MobiDB-lite"/>
    </source>
</evidence>
<dbReference type="EMBL" id="CP012670">
    <property type="protein sequence ID" value="AUX26684.1"/>
    <property type="molecule type" value="Genomic_DNA"/>
</dbReference>
<feature type="region of interest" description="Disordered" evidence="1">
    <location>
        <begin position="35"/>
        <end position="274"/>
    </location>
</feature>
<name>A0A4P2QAJ3_SORCE</name>
<feature type="compositionally biased region" description="Basic residues" evidence="1">
    <location>
        <begin position="85"/>
        <end position="97"/>
    </location>
</feature>
<evidence type="ECO:0000313" key="2">
    <source>
        <dbReference type="EMBL" id="AUX26684.1"/>
    </source>
</evidence>
<feature type="compositionally biased region" description="Basic and acidic residues" evidence="1">
    <location>
        <begin position="222"/>
        <end position="241"/>
    </location>
</feature>
<feature type="compositionally biased region" description="Basic residues" evidence="1">
    <location>
        <begin position="62"/>
        <end position="75"/>
    </location>
</feature>
<dbReference type="Proteomes" id="UP000295781">
    <property type="component" value="Chromosome"/>
</dbReference>
<proteinExistence type="predicted"/>
<gene>
    <name evidence="2" type="ORF">SOCEGT47_072540</name>
</gene>